<gene>
    <name evidence="3" type="ORF">WMO23_00405</name>
</gene>
<dbReference type="InterPro" id="IPR036709">
    <property type="entry name" value="Autotransporte_beta_dom_sf"/>
</dbReference>
<dbReference type="EMBL" id="JBBMEU010000001">
    <property type="protein sequence ID" value="MEQ2421205.1"/>
    <property type="molecule type" value="Genomic_DNA"/>
</dbReference>
<comment type="caution">
    <text evidence="3">The sequence shown here is derived from an EMBL/GenBank/DDBJ whole genome shotgun (WGS) entry which is preliminary data.</text>
</comment>
<dbReference type="Pfam" id="PF03797">
    <property type="entry name" value="Autotransporter"/>
    <property type="match status" value="1"/>
</dbReference>
<evidence type="ECO:0000259" key="2">
    <source>
        <dbReference type="PROSITE" id="PS51208"/>
    </source>
</evidence>
<evidence type="ECO:0000256" key="1">
    <source>
        <dbReference type="SAM" id="SignalP"/>
    </source>
</evidence>
<reference evidence="3 4" key="1">
    <citation type="submission" date="2024-03" db="EMBL/GenBank/DDBJ databases">
        <title>Human intestinal bacterial collection.</title>
        <authorList>
            <person name="Pauvert C."/>
            <person name="Hitch T.C.A."/>
            <person name="Clavel T."/>
        </authorList>
    </citation>
    <scope>NUCLEOTIDE SEQUENCE [LARGE SCALE GENOMIC DNA]</scope>
    <source>
        <strain evidence="3 4">CLA-AA-H81</strain>
    </source>
</reference>
<keyword evidence="4" id="KW-1185">Reference proteome</keyword>
<evidence type="ECO:0000313" key="3">
    <source>
        <dbReference type="EMBL" id="MEQ2421205.1"/>
    </source>
</evidence>
<evidence type="ECO:0000313" key="4">
    <source>
        <dbReference type="Proteomes" id="UP001433088"/>
    </source>
</evidence>
<accession>A0ABV1CSQ7</accession>
<dbReference type="InterPro" id="IPR005546">
    <property type="entry name" value="Autotransporte_beta"/>
</dbReference>
<dbReference type="RefSeq" id="WP_020724142.1">
    <property type="nucleotide sequence ID" value="NZ_JBBMEU010000001.1"/>
</dbReference>
<protein>
    <submittedName>
        <fullName evidence="3">Autotransporter outer membrane beta-barrel domain-containing protein</fullName>
    </submittedName>
</protein>
<keyword evidence="1" id="KW-0732">Signal</keyword>
<feature type="chain" id="PRO_5045256299" evidence="1">
    <location>
        <begin position="27"/>
        <end position="384"/>
    </location>
</feature>
<dbReference type="PROSITE" id="PS51208">
    <property type="entry name" value="AUTOTRANSPORTER"/>
    <property type="match status" value="1"/>
</dbReference>
<dbReference type="SUPFAM" id="SSF103515">
    <property type="entry name" value="Autotransporter"/>
    <property type="match status" value="1"/>
</dbReference>
<name>A0ABV1CSQ7_9FIRM</name>
<feature type="signal peptide" evidence="1">
    <location>
        <begin position="1"/>
        <end position="26"/>
    </location>
</feature>
<dbReference type="Gene3D" id="2.40.128.130">
    <property type="entry name" value="Autotransporter beta-domain"/>
    <property type="match status" value="1"/>
</dbReference>
<dbReference type="Proteomes" id="UP001433088">
    <property type="component" value="Unassembled WGS sequence"/>
</dbReference>
<proteinExistence type="predicted"/>
<sequence>MKFSLPGLRNWIIAFSLLVCPAGAAAAGTADWSSAGRSLAATQAGTASFYEMASDLFWRRSDDNRFASYKDLAEPSEDTGWWVKTDYRSYTFPDYGSLSFSQDYSATLIGYDSPHAMARWGGTLHQGAFYTMSTSNVYTNGQAGSQPYGGGSDSIKEYGGGFAMEWGDKHDRHGDAVIRLSQLQHTVSYSDADGNSDLVNYRNWLIAAGIRYYETRLLPKQFFWEPQAGLSLSYVFPYTVSGDDVTYRSGNKPYVTGRLGIMAGKSYSVNGHAGLLYGRFGVQREMNGTTTGSLHGDGQAPQTADVGSSHYTWYDMTFGTSLSLGKGNSVWGELTRRSGSNMTSTWSVNGGLVLKWGGASRTTRERMKALKKDPHSIELDIKKK</sequence>
<organism evidence="3 4">
    <name type="scientific">Megasphaera intestinihominis</name>
    <dbReference type="NCBI Taxonomy" id="3133159"/>
    <lineage>
        <taxon>Bacteria</taxon>
        <taxon>Bacillati</taxon>
        <taxon>Bacillota</taxon>
        <taxon>Negativicutes</taxon>
        <taxon>Veillonellales</taxon>
        <taxon>Veillonellaceae</taxon>
        <taxon>Megasphaera</taxon>
    </lineage>
</organism>
<feature type="domain" description="Autotransporter" evidence="2">
    <location>
        <begin position="74"/>
        <end position="356"/>
    </location>
</feature>